<accession>A0A7J3SK19</accession>
<dbReference type="EMBL" id="DTLS01000049">
    <property type="protein sequence ID" value="HGZ59924.1"/>
    <property type="molecule type" value="Genomic_DNA"/>
</dbReference>
<evidence type="ECO:0008006" key="5">
    <source>
        <dbReference type="Google" id="ProtNLM"/>
    </source>
</evidence>
<sequence length="97" mass="11238">MSLVSRKKGNNLEIVYESKDVVVMLGPHEDTLTELILDVIKRKGSATIKEIHSELKTIASEEKIRRVMNTLRKSKIVNSTRGKYFLLQPNFNEKQYF</sequence>
<evidence type="ECO:0000256" key="1">
    <source>
        <dbReference type="ARBA" id="ARBA00023015"/>
    </source>
</evidence>
<evidence type="ECO:0000256" key="2">
    <source>
        <dbReference type="ARBA" id="ARBA00023125"/>
    </source>
</evidence>
<name>A0A7J3SK19_9CREN</name>
<dbReference type="GO" id="GO:0045892">
    <property type="term" value="P:negative regulation of DNA-templated transcription"/>
    <property type="evidence" value="ECO:0007669"/>
    <property type="project" value="InterPro"/>
</dbReference>
<dbReference type="Pfam" id="PF03965">
    <property type="entry name" value="Penicillinase_R"/>
    <property type="match status" value="1"/>
</dbReference>
<reference evidence="4" key="1">
    <citation type="journal article" date="2020" name="mSystems">
        <title>Genome- and Community-Level Interaction Insights into Carbon Utilization and Element Cycling Functions of Hydrothermarchaeota in Hydrothermal Sediment.</title>
        <authorList>
            <person name="Zhou Z."/>
            <person name="Liu Y."/>
            <person name="Xu W."/>
            <person name="Pan J."/>
            <person name="Luo Z.H."/>
            <person name="Li M."/>
        </authorList>
    </citation>
    <scope>NUCLEOTIDE SEQUENCE [LARGE SCALE GENOMIC DNA]</scope>
    <source>
        <strain evidence="4">SpSt-885</strain>
    </source>
</reference>
<keyword evidence="1" id="KW-0805">Transcription regulation</keyword>
<proteinExistence type="predicted"/>
<evidence type="ECO:0000313" key="4">
    <source>
        <dbReference type="EMBL" id="HGZ59924.1"/>
    </source>
</evidence>
<organism evidence="4">
    <name type="scientific">Fervidicoccus fontis</name>
    <dbReference type="NCBI Taxonomy" id="683846"/>
    <lineage>
        <taxon>Archaea</taxon>
        <taxon>Thermoproteota</taxon>
        <taxon>Thermoprotei</taxon>
        <taxon>Fervidicoccales</taxon>
        <taxon>Fervidicoccaceae</taxon>
        <taxon>Fervidicoccus</taxon>
    </lineage>
</organism>
<protein>
    <recommendedName>
        <fullName evidence="5">ArsR family transcriptional regulator</fullName>
    </recommendedName>
</protein>
<comment type="caution">
    <text evidence="4">The sequence shown here is derived from an EMBL/GenBank/DDBJ whole genome shotgun (WGS) entry which is preliminary data.</text>
</comment>
<evidence type="ECO:0000256" key="3">
    <source>
        <dbReference type="ARBA" id="ARBA00023163"/>
    </source>
</evidence>
<dbReference type="InterPro" id="IPR005650">
    <property type="entry name" value="BlaI_family"/>
</dbReference>
<dbReference type="AlphaFoldDB" id="A0A7J3SK19"/>
<keyword evidence="3" id="KW-0804">Transcription</keyword>
<gene>
    <name evidence="4" type="ORF">ENW83_01785</name>
</gene>
<dbReference type="GO" id="GO:0003677">
    <property type="term" value="F:DNA binding"/>
    <property type="evidence" value="ECO:0007669"/>
    <property type="project" value="UniProtKB-KW"/>
</dbReference>
<keyword evidence="2" id="KW-0238">DNA-binding</keyword>